<dbReference type="GO" id="GO:0008168">
    <property type="term" value="F:methyltransferase activity"/>
    <property type="evidence" value="ECO:0007669"/>
    <property type="project" value="UniProtKB-KW"/>
</dbReference>
<dbReference type="RefSeq" id="WP_055655518.1">
    <property type="nucleotide sequence ID" value="NZ_CABIXC010000005.1"/>
</dbReference>
<accession>A0A174EC26</accession>
<evidence type="ECO:0000256" key="1">
    <source>
        <dbReference type="ARBA" id="ARBA00022691"/>
    </source>
</evidence>
<keyword evidence="4" id="KW-0489">Methyltransferase</keyword>
<dbReference type="PROSITE" id="PS51668">
    <property type="entry name" value="TSAA_2"/>
    <property type="match status" value="1"/>
</dbReference>
<dbReference type="AlphaFoldDB" id="A0A174EC26"/>
<dbReference type="EMBL" id="CYZE01000005">
    <property type="protein sequence ID" value="CUO33490.1"/>
    <property type="molecule type" value="Genomic_DNA"/>
</dbReference>
<dbReference type="CDD" id="cd09281">
    <property type="entry name" value="UPF0066"/>
    <property type="match status" value="1"/>
</dbReference>
<dbReference type="InterPro" id="IPR036413">
    <property type="entry name" value="YaeB-like_sf"/>
</dbReference>
<keyword evidence="1" id="KW-0949">S-adenosyl-L-methionine</keyword>
<feature type="domain" description="TsaA-like" evidence="3">
    <location>
        <begin position="6"/>
        <end position="130"/>
    </location>
</feature>
<evidence type="ECO:0000259" key="3">
    <source>
        <dbReference type="PROSITE" id="PS51668"/>
    </source>
</evidence>
<dbReference type="Gene3D" id="2.40.30.70">
    <property type="entry name" value="YaeB-like"/>
    <property type="match status" value="1"/>
</dbReference>
<evidence type="ECO:0000256" key="2">
    <source>
        <dbReference type="ARBA" id="ARBA00033753"/>
    </source>
</evidence>
<evidence type="ECO:0000313" key="5">
    <source>
        <dbReference type="Proteomes" id="UP000095651"/>
    </source>
</evidence>
<dbReference type="SUPFAM" id="SSF118196">
    <property type="entry name" value="YaeB-like"/>
    <property type="match status" value="1"/>
</dbReference>
<dbReference type="Proteomes" id="UP000095651">
    <property type="component" value="Unassembled WGS sequence"/>
</dbReference>
<comment type="similarity">
    <text evidence="2">Belongs to the tRNA methyltransferase O family.</text>
</comment>
<proteinExistence type="inferred from homology"/>
<name>A0A174EC26_9FIRM</name>
<protein>
    <submittedName>
        <fullName evidence="4">Putative methyltransferase, YaeB/AF_0241 family</fullName>
    </submittedName>
</protein>
<dbReference type="InterPro" id="IPR036414">
    <property type="entry name" value="YaeB_N_sf"/>
</dbReference>
<dbReference type="PANTHER" id="PTHR12818:SF0">
    <property type="entry name" value="TRNA (ADENINE(37)-N6)-METHYLTRANSFERASE"/>
    <property type="match status" value="1"/>
</dbReference>
<dbReference type="Pfam" id="PF01980">
    <property type="entry name" value="TrmO_N"/>
    <property type="match status" value="1"/>
</dbReference>
<reference evidence="4 5" key="1">
    <citation type="submission" date="2015-09" db="EMBL/GenBank/DDBJ databases">
        <authorList>
            <consortium name="Pathogen Informatics"/>
        </authorList>
    </citation>
    <scope>NUCLEOTIDE SEQUENCE [LARGE SCALE GENOMIC DNA]</scope>
    <source>
        <strain evidence="4 5">2789STDY5608850</strain>
    </source>
</reference>
<organism evidence="4 5">
    <name type="scientific">Hungatella hathewayi</name>
    <dbReference type="NCBI Taxonomy" id="154046"/>
    <lineage>
        <taxon>Bacteria</taxon>
        <taxon>Bacillati</taxon>
        <taxon>Bacillota</taxon>
        <taxon>Clostridia</taxon>
        <taxon>Lachnospirales</taxon>
        <taxon>Lachnospiraceae</taxon>
        <taxon>Hungatella</taxon>
    </lineage>
</organism>
<dbReference type="InterPro" id="IPR023370">
    <property type="entry name" value="TrmO-like_N"/>
</dbReference>
<keyword evidence="4" id="KW-0808">Transferase</keyword>
<gene>
    <name evidence="4" type="primary">yaeB</name>
    <name evidence="4" type="ORF">ERS852407_02527</name>
</gene>
<dbReference type="PANTHER" id="PTHR12818">
    <property type="entry name" value="TRNA (ADENINE(37)-N6)-METHYLTRANSFERASE"/>
    <property type="match status" value="1"/>
</dbReference>
<sequence length="158" mass="17615">MNNLIVKPVGKVVFQNEMPLILLEKPYRSALEGLDGFSHIQIFWWFDACDNEASRSVLKVSSPYRNSPDTLGTFATRSPERPNPVALSTAQLLRIDPAAGIIGLSHIDARDNTPVIDLKPYTPSLDRVAHPCVPDWCASWPKSLEESADFDWSGVFTF</sequence>
<dbReference type="InterPro" id="IPR040372">
    <property type="entry name" value="YaeB-like"/>
</dbReference>
<evidence type="ECO:0000313" key="4">
    <source>
        <dbReference type="EMBL" id="CUO33490.1"/>
    </source>
</evidence>
<dbReference type="GO" id="GO:0032259">
    <property type="term" value="P:methylation"/>
    <property type="evidence" value="ECO:0007669"/>
    <property type="project" value="UniProtKB-KW"/>
</dbReference>